<gene>
    <name evidence="3" type="ORF">GZ77_03280</name>
</gene>
<feature type="transmembrane region" description="Helical" evidence="1">
    <location>
        <begin position="38"/>
        <end position="61"/>
    </location>
</feature>
<dbReference type="EMBL" id="JOKG01000001">
    <property type="protein sequence ID" value="KEQ15630.1"/>
    <property type="molecule type" value="Genomic_DNA"/>
</dbReference>
<proteinExistence type="predicted"/>
<dbReference type="RefSeq" id="WP_034872925.1">
    <property type="nucleotide sequence ID" value="NZ_JOKG01000001.1"/>
</dbReference>
<evidence type="ECO:0000256" key="2">
    <source>
        <dbReference type="SAM" id="SignalP"/>
    </source>
</evidence>
<evidence type="ECO:0000313" key="4">
    <source>
        <dbReference type="Proteomes" id="UP000028006"/>
    </source>
</evidence>
<feature type="chain" id="PRO_5001760648" evidence="2">
    <location>
        <begin position="29"/>
        <end position="524"/>
    </location>
</feature>
<sequence length="524" mass="58296">MKRLHKSFSALVLSVALVSSVPSHTANAVSLSEKQKVPLLVMTVGFAGFVMGNILGVGLVARYYQYIYSKNETTHEPVTGQAQATMASTQSTILPTLPTLDDDQYQEKLIKDFQLISFELSEDNYADTENGKHTLQYLWARGTLFENKRPYHLFNNTIQPALFPVPVTTGDYKSPYGYLADGKTCESELPDPYAKALRCNDEQLTGYCRIKYRLGSEANTLIGMLANTSDHVRGCLLPDRQADYYLEGKADKGKVPRGILVTKPEYFQVNVMNGKISYILKDKLNRHRSMFASSSLFPDSGKRSHEILCKFKSGVPGIEWRTDNGQVHGQGCIGLTTSWDIAEPSSYYVPYHGRVRGSKSAVDWGETAITQSDSVNQKVQDSFCSPRKPFKEFLLGSQGGRHGAQPFCRYPSTENKSSFVAKKPDGSVASDFLVPNIKASIYWEKFNGILPDKAVVAGLMYVSSNTIKQEPVYFCRFESDEHGYPYIYGQHFSGTDTCHSPLATPCDQSYAIVSAKAFDILAEQ</sequence>
<organism evidence="3 4">
    <name type="scientific">Endozoicomonas montiporae</name>
    <dbReference type="NCBI Taxonomy" id="1027273"/>
    <lineage>
        <taxon>Bacteria</taxon>
        <taxon>Pseudomonadati</taxon>
        <taxon>Pseudomonadota</taxon>
        <taxon>Gammaproteobacteria</taxon>
        <taxon>Oceanospirillales</taxon>
        <taxon>Endozoicomonadaceae</taxon>
        <taxon>Endozoicomonas</taxon>
    </lineage>
</organism>
<dbReference type="Proteomes" id="UP000028006">
    <property type="component" value="Unassembled WGS sequence"/>
</dbReference>
<keyword evidence="1" id="KW-0472">Membrane</keyword>
<comment type="caution">
    <text evidence="3">The sequence shown here is derived from an EMBL/GenBank/DDBJ whole genome shotgun (WGS) entry which is preliminary data.</text>
</comment>
<keyword evidence="2" id="KW-0732">Signal</keyword>
<reference evidence="3 4" key="1">
    <citation type="submission" date="2014-06" db="EMBL/GenBank/DDBJ databases">
        <title>Whole Genome Sequences of Three Symbiotic Endozoicomonas Bacteria.</title>
        <authorList>
            <person name="Neave M.J."/>
            <person name="Apprill A."/>
            <person name="Voolstra C.R."/>
        </authorList>
    </citation>
    <scope>NUCLEOTIDE SEQUENCE [LARGE SCALE GENOMIC DNA]</scope>
    <source>
        <strain evidence="3 4">LMG 24815</strain>
    </source>
</reference>
<evidence type="ECO:0000256" key="1">
    <source>
        <dbReference type="SAM" id="Phobius"/>
    </source>
</evidence>
<name>A0A081NB07_9GAMM</name>
<protein>
    <submittedName>
        <fullName evidence="3">Uncharacterized protein</fullName>
    </submittedName>
</protein>
<accession>A0A081NB07</accession>
<evidence type="ECO:0000313" key="3">
    <source>
        <dbReference type="EMBL" id="KEQ15630.1"/>
    </source>
</evidence>
<keyword evidence="1" id="KW-0812">Transmembrane</keyword>
<dbReference type="AlphaFoldDB" id="A0A081NB07"/>
<keyword evidence="4" id="KW-1185">Reference proteome</keyword>
<feature type="signal peptide" evidence="2">
    <location>
        <begin position="1"/>
        <end position="28"/>
    </location>
</feature>
<keyword evidence="1" id="KW-1133">Transmembrane helix</keyword>